<evidence type="ECO:0000256" key="3">
    <source>
        <dbReference type="ARBA" id="ARBA00022723"/>
    </source>
</evidence>
<dbReference type="Pfam" id="PF00107">
    <property type="entry name" value="ADH_zinc_N"/>
    <property type="match status" value="1"/>
</dbReference>
<dbReference type="RefSeq" id="WP_209457741.1">
    <property type="nucleotide sequence ID" value="NZ_BAAACS010000006.1"/>
</dbReference>
<evidence type="ECO:0000313" key="10">
    <source>
        <dbReference type="Proteomes" id="UP000767291"/>
    </source>
</evidence>
<sequence length="355" mass="38225">MRGFGMTSVGNAAWLDKEKPVAGPYDAIIRPTVVAPCTSDVHALHGGAGEKFDRILGHEAIGEVVEVGELVTRFKPGDIVVVPCTTPDWMAPGVQEQVSNAHDWGLMKSFKFLSSKDGVFAEFFHVNDADANLALLPEGVAPEEALMIVDMMTTGFSAVENGRVGFGDTVVVIGIGPVGLMAVAGAKLSGAGRIIVVGTRPNCVKIAKEYGATDVISYKDGDIVEQILRLVPGGVNTTIIAGGNQNTFPQAIAMTKEGGVISNVNFFDIKDTLSMPAYLWGLGMSNKDIRCGFAPGGTVRMEKLLNVIKYKRVDTSKLITHRFHGFDQIEDAFKLMEEKPKDLIKPVVFIDWNDK</sequence>
<proteinExistence type="inferred from homology"/>
<gene>
    <name evidence="9" type="ORF">J2Z43_002881</name>
</gene>
<evidence type="ECO:0000259" key="8">
    <source>
        <dbReference type="Pfam" id="PF08240"/>
    </source>
</evidence>
<evidence type="ECO:0000256" key="2">
    <source>
        <dbReference type="ARBA" id="ARBA00008072"/>
    </source>
</evidence>
<dbReference type="PANTHER" id="PTHR42813">
    <property type="entry name" value="ZINC-TYPE ALCOHOL DEHYDROGENASE-LIKE"/>
    <property type="match status" value="1"/>
</dbReference>
<evidence type="ECO:0000256" key="6">
    <source>
        <dbReference type="RuleBase" id="RU361277"/>
    </source>
</evidence>
<evidence type="ECO:0000256" key="5">
    <source>
        <dbReference type="ARBA" id="ARBA00023002"/>
    </source>
</evidence>
<comment type="caution">
    <text evidence="9">The sequence shown here is derived from an EMBL/GenBank/DDBJ whole genome shotgun (WGS) entry which is preliminary data.</text>
</comment>
<dbReference type="PANTHER" id="PTHR42813:SF4">
    <property type="entry name" value="NADP-DEPENDENT ISOPROPANOL DEHYDROGENASE"/>
    <property type="match status" value="1"/>
</dbReference>
<evidence type="ECO:0000256" key="4">
    <source>
        <dbReference type="ARBA" id="ARBA00022833"/>
    </source>
</evidence>
<evidence type="ECO:0000259" key="7">
    <source>
        <dbReference type="Pfam" id="PF00107"/>
    </source>
</evidence>
<dbReference type="Proteomes" id="UP000767291">
    <property type="component" value="Unassembled WGS sequence"/>
</dbReference>
<dbReference type="Gene3D" id="3.90.180.10">
    <property type="entry name" value="Medium-chain alcohol dehydrogenases, catalytic domain"/>
    <property type="match status" value="1"/>
</dbReference>
<evidence type="ECO:0000256" key="1">
    <source>
        <dbReference type="ARBA" id="ARBA00001947"/>
    </source>
</evidence>
<keyword evidence="5" id="KW-0560">Oxidoreductase</keyword>
<dbReference type="PROSITE" id="PS00059">
    <property type="entry name" value="ADH_ZINC"/>
    <property type="match status" value="1"/>
</dbReference>
<feature type="domain" description="Alcohol dehydrogenase-like C-terminal" evidence="7">
    <location>
        <begin position="177"/>
        <end position="277"/>
    </location>
</feature>
<dbReference type="Gene3D" id="3.40.50.720">
    <property type="entry name" value="NAD(P)-binding Rossmann-like Domain"/>
    <property type="match status" value="1"/>
</dbReference>
<keyword evidence="10" id="KW-1185">Reference proteome</keyword>
<dbReference type="Pfam" id="PF08240">
    <property type="entry name" value="ADH_N"/>
    <property type="match status" value="1"/>
</dbReference>
<evidence type="ECO:0000313" key="9">
    <source>
        <dbReference type="EMBL" id="MBP1856428.1"/>
    </source>
</evidence>
<name>A0ABS4EEQ8_9FIRM</name>
<comment type="similarity">
    <text evidence="2 6">Belongs to the zinc-containing alcohol dehydrogenase family.</text>
</comment>
<dbReference type="InterPro" id="IPR013149">
    <property type="entry name" value="ADH-like_C"/>
</dbReference>
<dbReference type="InterPro" id="IPR013154">
    <property type="entry name" value="ADH-like_N"/>
</dbReference>
<dbReference type="InterPro" id="IPR036291">
    <property type="entry name" value="NAD(P)-bd_dom_sf"/>
</dbReference>
<keyword evidence="3 6" id="KW-0479">Metal-binding</keyword>
<feature type="domain" description="Alcohol dehydrogenase-like N-terminal" evidence="8">
    <location>
        <begin position="24"/>
        <end position="129"/>
    </location>
</feature>
<reference evidence="9 10" key="1">
    <citation type="submission" date="2021-03" db="EMBL/GenBank/DDBJ databases">
        <title>Genomic Encyclopedia of Type Strains, Phase IV (KMG-IV): sequencing the most valuable type-strain genomes for metagenomic binning, comparative biology and taxonomic classification.</title>
        <authorList>
            <person name="Goeker M."/>
        </authorList>
    </citation>
    <scope>NUCLEOTIDE SEQUENCE [LARGE SCALE GENOMIC DNA]</scope>
    <source>
        <strain evidence="9 10">DSM 1289</strain>
    </source>
</reference>
<accession>A0ABS4EEQ8</accession>
<organism evidence="9 10">
    <name type="scientific">Metaclostridioides mangenotii</name>
    <dbReference type="NCBI Taxonomy" id="1540"/>
    <lineage>
        <taxon>Bacteria</taxon>
        <taxon>Bacillati</taxon>
        <taxon>Bacillota</taxon>
        <taxon>Clostridia</taxon>
        <taxon>Peptostreptococcales</taxon>
        <taxon>Peptostreptococcaceae</taxon>
        <taxon>Metaclostridioides</taxon>
    </lineage>
</organism>
<dbReference type="InterPro" id="IPR002328">
    <property type="entry name" value="ADH_Zn_CS"/>
</dbReference>
<dbReference type="InterPro" id="IPR011032">
    <property type="entry name" value="GroES-like_sf"/>
</dbReference>
<keyword evidence="4 6" id="KW-0862">Zinc</keyword>
<protein>
    <submittedName>
        <fullName evidence="9">Threonine dehydrogenase-like Zn-dependent dehydrogenase</fullName>
    </submittedName>
</protein>
<dbReference type="SUPFAM" id="SSF51735">
    <property type="entry name" value="NAD(P)-binding Rossmann-fold domains"/>
    <property type="match status" value="1"/>
</dbReference>
<comment type="cofactor">
    <cofactor evidence="1 6">
        <name>Zn(2+)</name>
        <dbReference type="ChEBI" id="CHEBI:29105"/>
    </cofactor>
</comment>
<dbReference type="EMBL" id="JAGGJX010000009">
    <property type="protein sequence ID" value="MBP1856428.1"/>
    <property type="molecule type" value="Genomic_DNA"/>
</dbReference>
<dbReference type="SUPFAM" id="SSF50129">
    <property type="entry name" value="GroES-like"/>
    <property type="match status" value="1"/>
</dbReference>